<reference evidence="2" key="1">
    <citation type="journal article" date="2020" name="Stud. Mycol.">
        <title>101 Dothideomycetes genomes: a test case for predicting lifestyles and emergence of pathogens.</title>
        <authorList>
            <person name="Haridas S."/>
            <person name="Albert R."/>
            <person name="Binder M."/>
            <person name="Bloem J."/>
            <person name="Labutti K."/>
            <person name="Salamov A."/>
            <person name="Andreopoulos B."/>
            <person name="Baker S."/>
            <person name="Barry K."/>
            <person name="Bills G."/>
            <person name="Bluhm B."/>
            <person name="Cannon C."/>
            <person name="Castanera R."/>
            <person name="Culley D."/>
            <person name="Daum C."/>
            <person name="Ezra D."/>
            <person name="Gonzalez J."/>
            <person name="Henrissat B."/>
            <person name="Kuo A."/>
            <person name="Liang C."/>
            <person name="Lipzen A."/>
            <person name="Lutzoni F."/>
            <person name="Magnuson J."/>
            <person name="Mondo S."/>
            <person name="Nolan M."/>
            <person name="Ohm R."/>
            <person name="Pangilinan J."/>
            <person name="Park H.-J."/>
            <person name="Ramirez L."/>
            <person name="Alfaro M."/>
            <person name="Sun H."/>
            <person name="Tritt A."/>
            <person name="Yoshinaga Y."/>
            <person name="Zwiers L.-H."/>
            <person name="Turgeon B."/>
            <person name="Goodwin S."/>
            <person name="Spatafora J."/>
            <person name="Crous P."/>
            <person name="Grigoriev I."/>
        </authorList>
    </citation>
    <scope>NUCLEOTIDE SEQUENCE</scope>
    <source>
        <strain evidence="2">CBS 480.64</strain>
    </source>
</reference>
<proteinExistence type="predicted"/>
<feature type="signal peptide" evidence="1">
    <location>
        <begin position="1"/>
        <end position="24"/>
    </location>
</feature>
<dbReference type="OrthoDB" id="3682664at2759"/>
<keyword evidence="3" id="KW-1185">Reference proteome</keyword>
<evidence type="ECO:0008006" key="4">
    <source>
        <dbReference type="Google" id="ProtNLM"/>
    </source>
</evidence>
<accession>A0A6A7BQ66</accession>
<dbReference type="EMBL" id="MU006047">
    <property type="protein sequence ID" value="KAF2857384.1"/>
    <property type="molecule type" value="Genomic_DNA"/>
</dbReference>
<name>A0A6A7BQ66_9PEZI</name>
<keyword evidence="1" id="KW-0732">Signal</keyword>
<sequence>MISFIKAALTIAVMSLSIITTAMPLSAPPGVSSGGVPGHFWHVEPFTIQWPDRSIEIIANISETMPGWDSQWVPPGHQHSRNIEAREGGSGVTAHVFNQCSYPIYAHASIGDSCNVRVPPADDPDGLGTYMIQPGQSWTSNIRAAINGKGGVSIKLGKYKSMDPNNIYQIEFAQVANNVGEMALWYDLSSEFAVDPFLDEARLLQVGSPAASCATLYNAPGSSLDDWAHRSSVSCLTLQDFYFYLC</sequence>
<feature type="chain" id="PRO_5025597390" description="Lytic polysaccharide monooxygenase" evidence="1">
    <location>
        <begin position="25"/>
        <end position="246"/>
    </location>
</feature>
<dbReference type="InterPro" id="IPR006771">
    <property type="entry name" value="CetA-like"/>
</dbReference>
<gene>
    <name evidence="2" type="ORF">K470DRAFT_177391</name>
</gene>
<dbReference type="Pfam" id="PF04681">
    <property type="entry name" value="Bys1"/>
    <property type="match status" value="1"/>
</dbReference>
<evidence type="ECO:0000256" key="1">
    <source>
        <dbReference type="SAM" id="SignalP"/>
    </source>
</evidence>
<evidence type="ECO:0000313" key="3">
    <source>
        <dbReference type="Proteomes" id="UP000799421"/>
    </source>
</evidence>
<evidence type="ECO:0000313" key="2">
    <source>
        <dbReference type="EMBL" id="KAF2857384.1"/>
    </source>
</evidence>
<dbReference type="Proteomes" id="UP000799421">
    <property type="component" value="Unassembled WGS sequence"/>
</dbReference>
<dbReference type="AlphaFoldDB" id="A0A6A7BQ66"/>
<organism evidence="2 3">
    <name type="scientific">Piedraia hortae CBS 480.64</name>
    <dbReference type="NCBI Taxonomy" id="1314780"/>
    <lineage>
        <taxon>Eukaryota</taxon>
        <taxon>Fungi</taxon>
        <taxon>Dikarya</taxon>
        <taxon>Ascomycota</taxon>
        <taxon>Pezizomycotina</taxon>
        <taxon>Dothideomycetes</taxon>
        <taxon>Dothideomycetidae</taxon>
        <taxon>Capnodiales</taxon>
        <taxon>Piedraiaceae</taxon>
        <taxon>Piedraia</taxon>
    </lineage>
</organism>
<protein>
    <recommendedName>
        <fullName evidence="4">Lytic polysaccharide monooxygenase</fullName>
    </recommendedName>
</protein>